<feature type="transmembrane region" description="Helical" evidence="1">
    <location>
        <begin position="174"/>
        <end position="194"/>
    </location>
</feature>
<keyword evidence="1" id="KW-0812">Transmembrane</keyword>
<feature type="transmembrane region" description="Helical" evidence="1">
    <location>
        <begin position="30"/>
        <end position="50"/>
    </location>
</feature>
<name>A0ABU0WHB5_9PROT</name>
<keyword evidence="1" id="KW-1133">Transmembrane helix</keyword>
<feature type="transmembrane region" description="Helical" evidence="1">
    <location>
        <begin position="261"/>
        <end position="280"/>
    </location>
</feature>
<evidence type="ECO:0000256" key="1">
    <source>
        <dbReference type="SAM" id="Phobius"/>
    </source>
</evidence>
<feature type="transmembrane region" description="Helical" evidence="1">
    <location>
        <begin position="234"/>
        <end position="256"/>
    </location>
</feature>
<dbReference type="RefSeq" id="WP_306706738.1">
    <property type="nucleotide sequence ID" value="NZ_JAUJFI010000053.1"/>
</dbReference>
<evidence type="ECO:0000313" key="3">
    <source>
        <dbReference type="EMBL" id="MDQ2103602.1"/>
    </source>
</evidence>
<dbReference type="EMBL" id="JAUJFI010000053">
    <property type="protein sequence ID" value="MDQ2103602.1"/>
    <property type="molecule type" value="Genomic_DNA"/>
</dbReference>
<dbReference type="Gene3D" id="1.10.3730.20">
    <property type="match status" value="1"/>
</dbReference>
<gene>
    <name evidence="3" type="ORF">QSG27_12955</name>
</gene>
<feature type="transmembrane region" description="Helical" evidence="1">
    <location>
        <begin position="206"/>
        <end position="228"/>
    </location>
</feature>
<organism evidence="3 4">
    <name type="scientific">Azospirillum isscasi</name>
    <dbReference type="NCBI Taxonomy" id="3053926"/>
    <lineage>
        <taxon>Bacteria</taxon>
        <taxon>Pseudomonadati</taxon>
        <taxon>Pseudomonadota</taxon>
        <taxon>Alphaproteobacteria</taxon>
        <taxon>Rhodospirillales</taxon>
        <taxon>Azospirillaceae</taxon>
        <taxon>Azospirillum</taxon>
    </lineage>
</organism>
<keyword evidence="4" id="KW-1185">Reference proteome</keyword>
<evidence type="ECO:0000259" key="2">
    <source>
        <dbReference type="Pfam" id="PF00892"/>
    </source>
</evidence>
<feature type="transmembrane region" description="Helical" evidence="1">
    <location>
        <begin position="6"/>
        <end position="23"/>
    </location>
</feature>
<dbReference type="SUPFAM" id="SSF103481">
    <property type="entry name" value="Multidrug resistance efflux transporter EmrE"/>
    <property type="match status" value="2"/>
</dbReference>
<feature type="transmembrane region" description="Helical" evidence="1">
    <location>
        <begin position="144"/>
        <end position="162"/>
    </location>
</feature>
<protein>
    <submittedName>
        <fullName evidence="3">DMT family transporter</fullName>
    </submittedName>
</protein>
<sequence>MTPFVAALVLASAALHPLWNLLIKRNASPVGAYLGLAGTLVGLALLHALWSGAPLWPPAGAWGLLAVSAAGQGLYGVALVTVLRRGDLSAYYPVVRASPIAIVAYGWLVQGATYGWPMLAGILLVLAGGYRLQAGSGRRLDDPVALGAAVLAMMGAAVYSVADGIAMRSMAPEVLLFWTQLAALPLLLAGFRAVGQAVPLRPPSRIPWVALGAGALSYGSYYLILLAYQMGAPVAAVASVRQASIPLSVLIGALWLGEKRLAGRLGASLLVAAGIVLIILNR</sequence>
<dbReference type="Pfam" id="PF00892">
    <property type="entry name" value="EamA"/>
    <property type="match status" value="1"/>
</dbReference>
<dbReference type="Proteomes" id="UP001227317">
    <property type="component" value="Unassembled WGS sequence"/>
</dbReference>
<comment type="caution">
    <text evidence="3">The sequence shown here is derived from an EMBL/GenBank/DDBJ whole genome shotgun (WGS) entry which is preliminary data.</text>
</comment>
<proteinExistence type="predicted"/>
<dbReference type="InterPro" id="IPR037185">
    <property type="entry name" value="EmrE-like"/>
</dbReference>
<accession>A0ABU0WHB5</accession>
<reference evidence="3 4" key="1">
    <citation type="submission" date="2023-06" db="EMBL/GenBank/DDBJ databases">
        <title>Azospirillum isscasensis sp.nov, a bacterium isolated from rhizosphere soil of rice.</title>
        <authorList>
            <person name="Wang H."/>
        </authorList>
    </citation>
    <scope>NUCLEOTIDE SEQUENCE [LARGE SCALE GENOMIC DNA]</scope>
    <source>
        <strain evidence="3 4">C340-1</strain>
    </source>
</reference>
<feature type="transmembrane region" description="Helical" evidence="1">
    <location>
        <begin position="62"/>
        <end position="83"/>
    </location>
</feature>
<dbReference type="InterPro" id="IPR000620">
    <property type="entry name" value="EamA_dom"/>
</dbReference>
<keyword evidence="1" id="KW-0472">Membrane</keyword>
<evidence type="ECO:0000313" key="4">
    <source>
        <dbReference type="Proteomes" id="UP001227317"/>
    </source>
</evidence>
<feature type="domain" description="EamA" evidence="2">
    <location>
        <begin position="148"/>
        <end position="279"/>
    </location>
</feature>
<feature type="transmembrane region" description="Helical" evidence="1">
    <location>
        <begin position="114"/>
        <end position="132"/>
    </location>
</feature>